<dbReference type="Pfam" id="PF03372">
    <property type="entry name" value="Exo_endo_phos"/>
    <property type="match status" value="1"/>
</dbReference>
<dbReference type="GO" id="GO:0008311">
    <property type="term" value="F:double-stranded DNA 3'-5' DNA exonuclease activity"/>
    <property type="evidence" value="ECO:0007669"/>
    <property type="project" value="UniProtKB-EC"/>
</dbReference>
<evidence type="ECO:0000313" key="13">
    <source>
        <dbReference type="Proteomes" id="UP000694569"/>
    </source>
</evidence>
<evidence type="ECO:0000256" key="1">
    <source>
        <dbReference type="ARBA" id="ARBA00000493"/>
    </source>
</evidence>
<dbReference type="PANTHER" id="PTHR22748:SF4">
    <property type="entry name" value="DNA-(APURINIC OR APYRIMIDINIC SITE) ENDONUCLEASE 2"/>
    <property type="match status" value="1"/>
</dbReference>
<organism evidence="12 13">
    <name type="scientific">Leptobrachium leishanense</name>
    <name type="common">Leishan spiny toad</name>
    <dbReference type="NCBI Taxonomy" id="445787"/>
    <lineage>
        <taxon>Eukaryota</taxon>
        <taxon>Metazoa</taxon>
        <taxon>Chordata</taxon>
        <taxon>Craniata</taxon>
        <taxon>Vertebrata</taxon>
        <taxon>Euteleostomi</taxon>
        <taxon>Amphibia</taxon>
        <taxon>Batrachia</taxon>
        <taxon>Anura</taxon>
        <taxon>Pelobatoidea</taxon>
        <taxon>Megophryidae</taxon>
        <taxon>Leptobrachium</taxon>
    </lineage>
</organism>
<dbReference type="GO" id="GO:0005634">
    <property type="term" value="C:nucleus"/>
    <property type="evidence" value="ECO:0007669"/>
    <property type="project" value="TreeGrafter"/>
</dbReference>
<keyword evidence="9" id="KW-0464">Manganese</keyword>
<keyword evidence="13" id="KW-1185">Reference proteome</keyword>
<dbReference type="GO" id="GO:0006284">
    <property type="term" value="P:base-excision repair"/>
    <property type="evidence" value="ECO:0007669"/>
    <property type="project" value="TreeGrafter"/>
</dbReference>
<reference evidence="12" key="1">
    <citation type="submission" date="2025-08" db="UniProtKB">
        <authorList>
            <consortium name="Ensembl"/>
        </authorList>
    </citation>
    <scope>IDENTIFICATION</scope>
</reference>
<evidence type="ECO:0000256" key="5">
    <source>
        <dbReference type="ARBA" id="ARBA00022763"/>
    </source>
</evidence>
<keyword evidence="6" id="KW-0378">Hydrolase</keyword>
<dbReference type="Proteomes" id="UP000694569">
    <property type="component" value="Unplaced"/>
</dbReference>
<keyword evidence="7 9" id="KW-0460">Magnesium</keyword>
<name>A0A8C5M717_9ANUR</name>
<feature type="binding site" evidence="9">
    <location>
        <position position="141"/>
    </location>
    <ligand>
        <name>Mg(2+)</name>
        <dbReference type="ChEBI" id="CHEBI:18420"/>
        <label>1</label>
    </ligand>
</feature>
<keyword evidence="8" id="KW-0234">DNA repair</keyword>
<evidence type="ECO:0000256" key="10">
    <source>
        <dbReference type="PIRSR" id="PIRSR604808-3"/>
    </source>
</evidence>
<dbReference type="InterPro" id="IPR005135">
    <property type="entry name" value="Endo/exonuclease/phosphatase"/>
</dbReference>
<dbReference type="Gene3D" id="3.60.10.10">
    <property type="entry name" value="Endonuclease/exonuclease/phosphatase"/>
    <property type="match status" value="1"/>
</dbReference>
<feature type="site" description="Transition state stabilizer" evidence="10">
    <location>
        <position position="141"/>
    </location>
</feature>
<comment type="cofactor">
    <cofactor evidence="9">
        <name>Mg(2+)</name>
        <dbReference type="ChEBI" id="CHEBI:18420"/>
    </cofactor>
    <cofactor evidence="9">
        <name>Mn(2+)</name>
        <dbReference type="ChEBI" id="CHEBI:29035"/>
    </cofactor>
    <text evidence="9">Probably binds two magnesium or manganese ions per subunit.</text>
</comment>
<evidence type="ECO:0000256" key="6">
    <source>
        <dbReference type="ARBA" id="ARBA00022801"/>
    </source>
</evidence>
<keyword evidence="5" id="KW-0227">DNA damage</keyword>
<sequence>MLKVISYNVKGLNAPVKRHSLAAEVQRLKADVVCLQETHFKRLAHPLLRIRNFNTQYHATGPTRAKGVSILIRSNVVFQLHRKISDPRGQYLIPICSLNHKIYTLVNVYSPNTEQLSFIFGVLRRVSLVATGSLLVCGDFNYSIDPLKDIRSPKILIPTKQIFCSIDSPPPFPFHLRC</sequence>
<evidence type="ECO:0000313" key="12">
    <source>
        <dbReference type="Ensembl" id="ENSLLEP00000008825.1"/>
    </source>
</evidence>
<dbReference type="InterPro" id="IPR036691">
    <property type="entry name" value="Endo/exonu/phosph_ase_sf"/>
</dbReference>
<evidence type="ECO:0000256" key="8">
    <source>
        <dbReference type="ARBA" id="ARBA00023204"/>
    </source>
</evidence>
<protein>
    <recommendedName>
        <fullName evidence="3">exodeoxyribonuclease III</fullName>
        <ecNumber evidence="3">3.1.11.2</ecNumber>
    </recommendedName>
</protein>
<proteinExistence type="inferred from homology"/>
<evidence type="ECO:0000256" key="2">
    <source>
        <dbReference type="ARBA" id="ARBA00007092"/>
    </source>
</evidence>
<evidence type="ECO:0000259" key="11">
    <source>
        <dbReference type="Pfam" id="PF03372"/>
    </source>
</evidence>
<feature type="binding site" evidence="9">
    <location>
        <position position="139"/>
    </location>
    <ligand>
        <name>Mg(2+)</name>
        <dbReference type="ChEBI" id="CHEBI:18420"/>
        <label>1</label>
    </ligand>
</feature>
<dbReference type="GeneTree" id="ENSGT01010000228663"/>
<feature type="domain" description="Endonuclease/exonuclease/phosphatase" evidence="11">
    <location>
        <begin position="5"/>
        <end position="142"/>
    </location>
</feature>
<evidence type="ECO:0000256" key="4">
    <source>
        <dbReference type="ARBA" id="ARBA00022723"/>
    </source>
</evidence>
<comment type="similarity">
    <text evidence="2">Belongs to the DNA repair enzymes AP/ExoA family.</text>
</comment>
<accession>A0A8C5M717</accession>
<dbReference type="Ensembl" id="ENSLLET00000009170.1">
    <property type="protein sequence ID" value="ENSLLEP00000008825.1"/>
    <property type="gene ID" value="ENSLLEG00000005630.1"/>
</dbReference>
<reference evidence="12" key="2">
    <citation type="submission" date="2025-09" db="UniProtKB">
        <authorList>
            <consortium name="Ensembl"/>
        </authorList>
    </citation>
    <scope>IDENTIFICATION</scope>
</reference>
<feature type="binding site" evidence="9">
    <location>
        <position position="37"/>
    </location>
    <ligand>
        <name>Mg(2+)</name>
        <dbReference type="ChEBI" id="CHEBI:18420"/>
        <label>1</label>
    </ligand>
</feature>
<dbReference type="AlphaFoldDB" id="A0A8C5M717"/>
<evidence type="ECO:0000256" key="7">
    <source>
        <dbReference type="ARBA" id="ARBA00022842"/>
    </source>
</evidence>
<evidence type="ECO:0000256" key="9">
    <source>
        <dbReference type="PIRSR" id="PIRSR604808-2"/>
    </source>
</evidence>
<dbReference type="EC" id="3.1.11.2" evidence="3"/>
<dbReference type="SUPFAM" id="SSF56219">
    <property type="entry name" value="DNase I-like"/>
    <property type="match status" value="1"/>
</dbReference>
<comment type="catalytic activity">
    <reaction evidence="1">
        <text>Exonucleolytic cleavage in the 3'- to 5'-direction to yield nucleoside 5'-phosphates.</text>
        <dbReference type="EC" id="3.1.11.2"/>
    </reaction>
</comment>
<dbReference type="PANTHER" id="PTHR22748">
    <property type="entry name" value="AP ENDONUCLEASE"/>
    <property type="match status" value="1"/>
</dbReference>
<feature type="binding site" evidence="9">
    <location>
        <position position="8"/>
    </location>
    <ligand>
        <name>Mg(2+)</name>
        <dbReference type="ChEBI" id="CHEBI:18420"/>
        <label>1</label>
    </ligand>
</feature>
<keyword evidence="4 9" id="KW-0479">Metal-binding</keyword>
<evidence type="ECO:0000256" key="3">
    <source>
        <dbReference type="ARBA" id="ARBA00012115"/>
    </source>
</evidence>
<dbReference type="OrthoDB" id="8961218at2759"/>
<dbReference type="InterPro" id="IPR004808">
    <property type="entry name" value="AP_endonuc_1"/>
</dbReference>
<dbReference type="GO" id="GO:0046872">
    <property type="term" value="F:metal ion binding"/>
    <property type="evidence" value="ECO:0007669"/>
    <property type="project" value="UniProtKB-KW"/>
</dbReference>
<dbReference type="GO" id="GO:0008081">
    <property type="term" value="F:phosphoric diester hydrolase activity"/>
    <property type="evidence" value="ECO:0007669"/>
    <property type="project" value="TreeGrafter"/>
</dbReference>
<dbReference type="GO" id="GO:0003906">
    <property type="term" value="F:DNA-(apurinic or apyrimidinic site) endonuclease activity"/>
    <property type="evidence" value="ECO:0007669"/>
    <property type="project" value="TreeGrafter"/>
</dbReference>